<feature type="transmembrane region" description="Helical" evidence="1">
    <location>
        <begin position="356"/>
        <end position="379"/>
    </location>
</feature>
<evidence type="ECO:0008006" key="4">
    <source>
        <dbReference type="Google" id="ProtNLM"/>
    </source>
</evidence>
<evidence type="ECO:0000256" key="1">
    <source>
        <dbReference type="SAM" id="Phobius"/>
    </source>
</evidence>
<keyword evidence="1" id="KW-0472">Membrane</keyword>
<feature type="transmembrane region" description="Helical" evidence="1">
    <location>
        <begin position="316"/>
        <end position="344"/>
    </location>
</feature>
<dbReference type="SUPFAM" id="SSF53335">
    <property type="entry name" value="S-adenosyl-L-methionine-dependent methyltransferases"/>
    <property type="match status" value="1"/>
</dbReference>
<feature type="transmembrane region" description="Helical" evidence="1">
    <location>
        <begin position="284"/>
        <end position="309"/>
    </location>
</feature>
<dbReference type="Gene3D" id="3.40.50.150">
    <property type="entry name" value="Vaccinia Virus protein VP39"/>
    <property type="match status" value="1"/>
</dbReference>
<keyword evidence="3" id="KW-1185">Reference proteome</keyword>
<dbReference type="Proteomes" id="UP000481153">
    <property type="component" value="Unassembled WGS sequence"/>
</dbReference>
<dbReference type="VEuPathDB" id="FungiDB:AeMF1_013583"/>
<reference evidence="2 3" key="1">
    <citation type="submission" date="2019-07" db="EMBL/GenBank/DDBJ databases">
        <title>Genomics analysis of Aphanomyces spp. identifies a new class of oomycete effector associated with host adaptation.</title>
        <authorList>
            <person name="Gaulin E."/>
        </authorList>
    </citation>
    <scope>NUCLEOTIDE SEQUENCE [LARGE SCALE GENOMIC DNA]</scope>
    <source>
        <strain evidence="2 3">ATCC 201684</strain>
    </source>
</reference>
<protein>
    <recommendedName>
        <fullName evidence="4">Methyltransferase domain-containing protein</fullName>
    </recommendedName>
</protein>
<organism evidence="2 3">
    <name type="scientific">Aphanomyces euteiches</name>
    <dbReference type="NCBI Taxonomy" id="100861"/>
    <lineage>
        <taxon>Eukaryota</taxon>
        <taxon>Sar</taxon>
        <taxon>Stramenopiles</taxon>
        <taxon>Oomycota</taxon>
        <taxon>Saprolegniomycetes</taxon>
        <taxon>Saprolegniales</taxon>
        <taxon>Verrucalvaceae</taxon>
        <taxon>Aphanomyces</taxon>
    </lineage>
</organism>
<accession>A0A6G0X9Y1</accession>
<dbReference type="EMBL" id="VJMJ01000087">
    <property type="protein sequence ID" value="KAF0736897.1"/>
    <property type="molecule type" value="Genomic_DNA"/>
</dbReference>
<proteinExistence type="predicted"/>
<keyword evidence="1" id="KW-1133">Transmembrane helix</keyword>
<dbReference type="InterPro" id="IPR029063">
    <property type="entry name" value="SAM-dependent_MTases_sf"/>
</dbReference>
<evidence type="ECO:0000313" key="3">
    <source>
        <dbReference type="Proteomes" id="UP000481153"/>
    </source>
</evidence>
<sequence>MLKASTPFPAGSVVYDLGCGSGRDIMFLAEEMRGSNVSFCGVDYNKTGARNTPSFAERRGVADTYTYKLLDLRKQDLVRAMLEQSNHSIVCVYGCRYLNRDLLDVVQSALPVGSLLAWSHFSYPTDGEWRWQHPSKPSDILQHDELLERFGSNGFEIILNAYETDSDHGRPLNQFIARKLITIYEITMNTNERASGPFPEIAPIPRSPRTTHYWVGWTRREDICFFLFDRHLRWTSTTAKTARTTHAAASAIMTVISGEDFELGVVVGATTSSLEAKRFNAGEAVGLGCTVVGAAVVGISVGSNVVVVGSGVGAGVLGLVVVGLSVVVGSTVVVVVTGAAVTVVVGEGVVVGSNVVVGNTVVVGGRVVVAAVGVAVVGVTTG</sequence>
<evidence type="ECO:0000313" key="2">
    <source>
        <dbReference type="EMBL" id="KAF0736897.1"/>
    </source>
</evidence>
<keyword evidence="1" id="KW-0812">Transmembrane</keyword>
<name>A0A6G0X9Y1_9STRA</name>
<comment type="caution">
    <text evidence="2">The sequence shown here is derived from an EMBL/GenBank/DDBJ whole genome shotgun (WGS) entry which is preliminary data.</text>
</comment>
<gene>
    <name evidence="2" type="ORF">Ae201684_007051</name>
</gene>
<dbReference type="AlphaFoldDB" id="A0A6G0X9Y1"/>